<name>A0ABS4JSN0_9FIRM</name>
<accession>A0ABS4JSN0</accession>
<dbReference type="CDD" id="cd06261">
    <property type="entry name" value="TM_PBP2"/>
    <property type="match status" value="1"/>
</dbReference>
<keyword evidence="3" id="KW-1003">Cell membrane</keyword>
<feature type="transmembrane region" description="Helical" evidence="7">
    <location>
        <begin position="144"/>
        <end position="164"/>
    </location>
</feature>
<dbReference type="InterPro" id="IPR035906">
    <property type="entry name" value="MetI-like_sf"/>
</dbReference>
<dbReference type="PROSITE" id="PS50928">
    <property type="entry name" value="ABC_TM1"/>
    <property type="match status" value="1"/>
</dbReference>
<dbReference type="InterPro" id="IPR000515">
    <property type="entry name" value="MetI-like"/>
</dbReference>
<keyword evidence="10" id="KW-1185">Reference proteome</keyword>
<comment type="caution">
    <text evidence="9">The sequence shown here is derived from an EMBL/GenBank/DDBJ whole genome shotgun (WGS) entry which is preliminary data.</text>
</comment>
<feature type="transmembrane region" description="Helical" evidence="7">
    <location>
        <begin position="110"/>
        <end position="132"/>
    </location>
</feature>
<keyword evidence="9" id="KW-0762">Sugar transport</keyword>
<evidence type="ECO:0000313" key="9">
    <source>
        <dbReference type="EMBL" id="MBP2018542.1"/>
    </source>
</evidence>
<reference evidence="9 10" key="1">
    <citation type="submission" date="2021-03" db="EMBL/GenBank/DDBJ databases">
        <title>Genomic Encyclopedia of Type Strains, Phase IV (KMG-IV): sequencing the most valuable type-strain genomes for metagenomic binning, comparative biology and taxonomic classification.</title>
        <authorList>
            <person name="Goeker M."/>
        </authorList>
    </citation>
    <scope>NUCLEOTIDE SEQUENCE [LARGE SCALE GENOMIC DNA]</scope>
    <source>
        <strain evidence="9 10">DSM 27138</strain>
    </source>
</reference>
<evidence type="ECO:0000256" key="2">
    <source>
        <dbReference type="ARBA" id="ARBA00022448"/>
    </source>
</evidence>
<keyword evidence="4 7" id="KW-0812">Transmembrane</keyword>
<sequence length="282" mass="32380">MRPRLFDLLKSFVTYFLLTLGAAVVVVPLFWMISTSLKGPDALFTYPPEWIPRPPVWRNYIDAWKMLPFGRFLFNTIFITVLAMTAELLTTSLVAFGFARFQFRGRDTLFFILLSTMMLPGVVTMIPSFLLWSRLGQVDTFDPLTIGAWFAWGPAYIFMMRQFFLTIPREMEEAALIDGANVFQIYWHIMLPLIRPALMAIGVLSFQGNWNNFQAPLIYLNTMEKFPMILGLKFFEQSLSKEAPLWNYMMAMSVLMAAPILGLFFSAQKYFIEGLNVGATKG</sequence>
<dbReference type="EMBL" id="JAGGLG010000014">
    <property type="protein sequence ID" value="MBP2018542.1"/>
    <property type="molecule type" value="Genomic_DNA"/>
</dbReference>
<keyword evidence="6 7" id="KW-0472">Membrane</keyword>
<evidence type="ECO:0000256" key="1">
    <source>
        <dbReference type="ARBA" id="ARBA00004651"/>
    </source>
</evidence>
<feature type="transmembrane region" description="Helical" evidence="7">
    <location>
        <begin position="245"/>
        <end position="265"/>
    </location>
</feature>
<keyword evidence="2 7" id="KW-0813">Transport</keyword>
<feature type="transmembrane region" description="Helical" evidence="7">
    <location>
        <begin position="72"/>
        <end position="98"/>
    </location>
</feature>
<keyword evidence="5 7" id="KW-1133">Transmembrane helix</keyword>
<dbReference type="Proteomes" id="UP001519289">
    <property type="component" value="Unassembled WGS sequence"/>
</dbReference>
<comment type="subcellular location">
    <subcellularLocation>
        <location evidence="1 7">Cell membrane</location>
        <topology evidence="1 7">Multi-pass membrane protein</topology>
    </subcellularLocation>
</comment>
<organism evidence="9 10">
    <name type="scientific">Symbiobacterium terraclitae</name>
    <dbReference type="NCBI Taxonomy" id="557451"/>
    <lineage>
        <taxon>Bacteria</taxon>
        <taxon>Bacillati</taxon>
        <taxon>Bacillota</taxon>
        <taxon>Clostridia</taxon>
        <taxon>Eubacteriales</taxon>
        <taxon>Symbiobacteriaceae</taxon>
        <taxon>Symbiobacterium</taxon>
    </lineage>
</organism>
<feature type="transmembrane region" description="Helical" evidence="7">
    <location>
        <begin position="12"/>
        <end position="33"/>
    </location>
</feature>
<evidence type="ECO:0000256" key="3">
    <source>
        <dbReference type="ARBA" id="ARBA00022475"/>
    </source>
</evidence>
<feature type="transmembrane region" description="Helical" evidence="7">
    <location>
        <begin position="185"/>
        <end position="206"/>
    </location>
</feature>
<proteinExistence type="inferred from homology"/>
<dbReference type="RefSeq" id="WP_209466669.1">
    <property type="nucleotide sequence ID" value="NZ_JAGGLG010000014.1"/>
</dbReference>
<evidence type="ECO:0000256" key="4">
    <source>
        <dbReference type="ARBA" id="ARBA00022692"/>
    </source>
</evidence>
<evidence type="ECO:0000313" key="10">
    <source>
        <dbReference type="Proteomes" id="UP001519289"/>
    </source>
</evidence>
<dbReference type="Gene3D" id="1.10.3720.10">
    <property type="entry name" value="MetI-like"/>
    <property type="match status" value="1"/>
</dbReference>
<evidence type="ECO:0000256" key="6">
    <source>
        <dbReference type="ARBA" id="ARBA00023136"/>
    </source>
</evidence>
<dbReference type="Pfam" id="PF00528">
    <property type="entry name" value="BPD_transp_1"/>
    <property type="match status" value="1"/>
</dbReference>
<dbReference type="PANTHER" id="PTHR43744">
    <property type="entry name" value="ABC TRANSPORTER PERMEASE PROTEIN MG189-RELATED-RELATED"/>
    <property type="match status" value="1"/>
</dbReference>
<dbReference type="SUPFAM" id="SSF161098">
    <property type="entry name" value="MetI-like"/>
    <property type="match status" value="1"/>
</dbReference>
<gene>
    <name evidence="9" type="ORF">J2Z79_001957</name>
</gene>
<feature type="domain" description="ABC transmembrane type-1" evidence="8">
    <location>
        <begin position="73"/>
        <end position="267"/>
    </location>
</feature>
<evidence type="ECO:0000256" key="5">
    <source>
        <dbReference type="ARBA" id="ARBA00022989"/>
    </source>
</evidence>
<evidence type="ECO:0000256" key="7">
    <source>
        <dbReference type="RuleBase" id="RU363032"/>
    </source>
</evidence>
<evidence type="ECO:0000259" key="8">
    <source>
        <dbReference type="PROSITE" id="PS50928"/>
    </source>
</evidence>
<dbReference type="PANTHER" id="PTHR43744:SF6">
    <property type="entry name" value="ABC TRANSPORTER PERMEASE PROTEIN YESQ-RELATED"/>
    <property type="match status" value="1"/>
</dbReference>
<protein>
    <submittedName>
        <fullName evidence="9">Multiple sugar transport system permease protein</fullName>
    </submittedName>
</protein>
<comment type="similarity">
    <text evidence="7">Belongs to the binding-protein-dependent transport system permease family.</text>
</comment>